<reference evidence="1 2" key="1">
    <citation type="submission" date="2020-08" db="EMBL/GenBank/DDBJ databases">
        <title>Bridging the membrane lipid divide: bacteria of the FCB group superphylum have the potential to synthesize archaeal ether lipids.</title>
        <authorList>
            <person name="Villanueva L."/>
            <person name="Von Meijenfeldt F.A.B."/>
            <person name="Westbye A.B."/>
            <person name="Yadav S."/>
            <person name="Hopmans E.C."/>
            <person name="Dutilh B.E."/>
            <person name="Sinninghe Damste J.S."/>
        </authorList>
    </citation>
    <scope>NUCLEOTIDE SEQUENCE [LARGE SCALE GENOMIC DNA]</scope>
    <source>
        <strain evidence="1">NIOZ-UU47</strain>
    </source>
</reference>
<dbReference type="Proteomes" id="UP000614424">
    <property type="component" value="Unassembled WGS sequence"/>
</dbReference>
<evidence type="ECO:0000313" key="1">
    <source>
        <dbReference type="EMBL" id="MBC8318311.1"/>
    </source>
</evidence>
<accession>A0A8J6NCV6</accession>
<dbReference type="EMBL" id="JACNJZ010000147">
    <property type="protein sequence ID" value="MBC8318311.1"/>
    <property type="molecule type" value="Genomic_DNA"/>
</dbReference>
<name>A0A8J6NCV6_9BACT</name>
<gene>
    <name evidence="1" type="ORF">H8E41_10430</name>
</gene>
<proteinExistence type="predicted"/>
<dbReference type="AlphaFoldDB" id="A0A8J6NCV6"/>
<protein>
    <submittedName>
        <fullName evidence="1">Uncharacterized protein</fullName>
    </submittedName>
</protein>
<comment type="caution">
    <text evidence="1">The sequence shown here is derived from an EMBL/GenBank/DDBJ whole genome shotgun (WGS) entry which is preliminary data.</text>
</comment>
<evidence type="ECO:0000313" key="2">
    <source>
        <dbReference type="Proteomes" id="UP000614424"/>
    </source>
</evidence>
<organism evidence="1 2">
    <name type="scientific">Candidatus Desulfobia pelagia</name>
    <dbReference type="NCBI Taxonomy" id="2841692"/>
    <lineage>
        <taxon>Bacteria</taxon>
        <taxon>Pseudomonadati</taxon>
        <taxon>Thermodesulfobacteriota</taxon>
        <taxon>Desulfobulbia</taxon>
        <taxon>Desulfobulbales</taxon>
        <taxon>Desulfobulbaceae</taxon>
        <taxon>Candidatus Desulfobia</taxon>
    </lineage>
</organism>
<sequence length="45" mass="5234">MEEWVEQMRNQVNTIEPLTRGTFEDKEICIVEQGEVALDQRGVLV</sequence>